<dbReference type="InterPro" id="IPR011466">
    <property type="entry name" value="DUF1572"/>
</dbReference>
<gene>
    <name evidence="1" type="ORF">A6M13_06610</name>
</gene>
<dbReference type="InterPro" id="IPR034660">
    <property type="entry name" value="DinB/YfiT-like"/>
</dbReference>
<comment type="caution">
    <text evidence="1">The sequence shown here is derived from an EMBL/GenBank/DDBJ whole genome shotgun (WGS) entry which is preliminary data.</text>
</comment>
<evidence type="ECO:0000313" key="1">
    <source>
        <dbReference type="EMBL" id="OCS83068.1"/>
    </source>
</evidence>
<dbReference type="OrthoDB" id="68731at2"/>
<dbReference type="RefSeq" id="WP_066548108.1">
    <property type="nucleotide sequence ID" value="NZ_MASJ01000039.1"/>
</dbReference>
<dbReference type="SUPFAM" id="SSF109854">
    <property type="entry name" value="DinB/YfiT-like putative metalloenzymes"/>
    <property type="match status" value="1"/>
</dbReference>
<evidence type="ECO:0008006" key="3">
    <source>
        <dbReference type="Google" id="ProtNLM"/>
    </source>
</evidence>
<dbReference type="STRING" id="33978.A6M13_06610"/>
<dbReference type="AlphaFoldDB" id="A0A1C0Y7D3"/>
<dbReference type="Gene3D" id="1.20.120.450">
    <property type="entry name" value="dinb family like domain"/>
    <property type="match status" value="1"/>
</dbReference>
<dbReference type="Proteomes" id="UP000093199">
    <property type="component" value="Unassembled WGS sequence"/>
</dbReference>
<name>A0A1C0Y7D3_9BACL</name>
<accession>A0A1C0Y7D3</accession>
<evidence type="ECO:0000313" key="2">
    <source>
        <dbReference type="Proteomes" id="UP000093199"/>
    </source>
</evidence>
<organism evidence="1 2">
    <name type="scientific">Caryophanon tenue</name>
    <dbReference type="NCBI Taxonomy" id="33978"/>
    <lineage>
        <taxon>Bacteria</taxon>
        <taxon>Bacillati</taxon>
        <taxon>Bacillota</taxon>
        <taxon>Bacilli</taxon>
        <taxon>Bacillales</taxon>
        <taxon>Caryophanaceae</taxon>
        <taxon>Caryophanon</taxon>
    </lineage>
</organism>
<proteinExistence type="predicted"/>
<reference evidence="1 2" key="1">
    <citation type="submission" date="2016-07" db="EMBL/GenBank/DDBJ databases">
        <title>Caryophanon tenue genome sequencing.</title>
        <authorList>
            <person name="Verma A."/>
            <person name="Pal Y."/>
            <person name="Krishnamurthi S."/>
        </authorList>
    </citation>
    <scope>NUCLEOTIDE SEQUENCE [LARGE SCALE GENOMIC DNA]</scope>
    <source>
        <strain evidence="1 2">DSM 14152</strain>
    </source>
</reference>
<dbReference type="Pfam" id="PF07609">
    <property type="entry name" value="DUF1572"/>
    <property type="match status" value="1"/>
</dbReference>
<dbReference type="EMBL" id="MASJ01000039">
    <property type="protein sequence ID" value="OCS83068.1"/>
    <property type="molecule type" value="Genomic_DNA"/>
</dbReference>
<keyword evidence="2" id="KW-1185">Reference proteome</keyword>
<sequence>MDIGMHYINSVQKRFEEMKSLGDRTLQQISEQQLHDRVNEQSNSIAIIIQHLHGNMISRFSDFLTTDGEKPSRDRDREFIEKKQSLGAVSSLWEQGWETVFQALRQLTPDHLTEQVTIRGEQHSVFDAINRQLSHYSYHVGQIVYIAKALRGEEWVSLSIPLGQSEAYTEEMQQRFSSKDSY</sequence>
<protein>
    <recommendedName>
        <fullName evidence="3">DUF1572 domain-containing protein</fullName>
    </recommendedName>
</protein>